<evidence type="ECO:0000313" key="1">
    <source>
        <dbReference type="EMBL" id="URD78494.1"/>
    </source>
</evidence>
<keyword evidence="2" id="KW-1185">Reference proteome</keyword>
<proteinExistence type="predicted"/>
<evidence type="ECO:0000313" key="2">
    <source>
        <dbReference type="Proteomes" id="UP001055439"/>
    </source>
</evidence>
<dbReference type="AlphaFoldDB" id="A0A9E7JEY9"/>
<dbReference type="Proteomes" id="UP001055439">
    <property type="component" value="Chromosome 10"/>
</dbReference>
<name>A0A9E7JEY9_9LILI</name>
<protein>
    <submittedName>
        <fullName evidence="1">Uncharacterized protein</fullName>
    </submittedName>
</protein>
<accession>A0A9E7JEY9</accession>
<reference evidence="1" key="1">
    <citation type="submission" date="2022-05" db="EMBL/GenBank/DDBJ databases">
        <title>The Musa troglodytarum L. genome provides insights into the mechanism of non-climacteric behaviour and enrichment of carotenoids.</title>
        <authorList>
            <person name="Wang J."/>
        </authorList>
    </citation>
    <scope>NUCLEOTIDE SEQUENCE</scope>
    <source>
        <tissue evidence="1">Leaf</tissue>
    </source>
</reference>
<organism evidence="1 2">
    <name type="scientific">Musa troglodytarum</name>
    <name type="common">fe'i banana</name>
    <dbReference type="NCBI Taxonomy" id="320322"/>
    <lineage>
        <taxon>Eukaryota</taxon>
        <taxon>Viridiplantae</taxon>
        <taxon>Streptophyta</taxon>
        <taxon>Embryophyta</taxon>
        <taxon>Tracheophyta</taxon>
        <taxon>Spermatophyta</taxon>
        <taxon>Magnoliopsida</taxon>
        <taxon>Liliopsida</taxon>
        <taxon>Zingiberales</taxon>
        <taxon>Musaceae</taxon>
        <taxon>Musa</taxon>
    </lineage>
</organism>
<gene>
    <name evidence="1" type="ORF">MUK42_18664</name>
</gene>
<dbReference type="EMBL" id="CP097503">
    <property type="protein sequence ID" value="URD78494.1"/>
    <property type="molecule type" value="Genomic_DNA"/>
</dbReference>
<sequence>MAPVTASVVERTGVQETPRVKRLDSGKREREKAPRLVKEARILNVADNNFFFKKARFLAAIYAWTEAVLRFIGFGGTWSGPHETKKPVEFNRRSTVVRPPPLCFHLLEIRGIGCDDEPLGISVVSGGWKPMRQSRNGPGMY</sequence>